<feature type="signal peptide" evidence="2">
    <location>
        <begin position="1"/>
        <end position="17"/>
    </location>
</feature>
<dbReference type="Pfam" id="PF18962">
    <property type="entry name" value="Por_Secre_tail"/>
    <property type="match status" value="1"/>
</dbReference>
<proteinExistence type="predicted"/>
<dbReference type="InterPro" id="IPR026444">
    <property type="entry name" value="Secre_tail"/>
</dbReference>
<protein>
    <recommendedName>
        <fullName evidence="7">YHYH domain-containing protein</fullName>
    </recommendedName>
</protein>
<keyword evidence="6" id="KW-1185">Reference proteome</keyword>
<dbReference type="InterPro" id="IPR025924">
    <property type="entry name" value="YHYH_dom"/>
</dbReference>
<reference evidence="5 6" key="1">
    <citation type="submission" date="2018-04" db="EMBL/GenBank/DDBJ databases">
        <title>Genome sequencing of Flavobacterium sp. HYN0059.</title>
        <authorList>
            <person name="Yi H."/>
            <person name="Baek C."/>
        </authorList>
    </citation>
    <scope>NUCLEOTIDE SEQUENCE [LARGE SCALE GENOMIC DNA]</scope>
    <source>
        <strain evidence="5 6">HYN0059</strain>
    </source>
</reference>
<dbReference type="NCBIfam" id="TIGR04183">
    <property type="entry name" value="Por_Secre_tail"/>
    <property type="match status" value="1"/>
</dbReference>
<keyword evidence="1 2" id="KW-0732">Signal</keyword>
<evidence type="ECO:0000256" key="1">
    <source>
        <dbReference type="ARBA" id="ARBA00022729"/>
    </source>
</evidence>
<dbReference type="KEGG" id="falb:HYN59_05925"/>
<dbReference type="OrthoDB" id="665834at2"/>
<dbReference type="AlphaFoldDB" id="A0A2S1QWC4"/>
<evidence type="ECO:0000313" key="6">
    <source>
        <dbReference type="Proteomes" id="UP000244929"/>
    </source>
</evidence>
<evidence type="ECO:0008006" key="7">
    <source>
        <dbReference type="Google" id="ProtNLM"/>
    </source>
</evidence>
<evidence type="ECO:0000313" key="5">
    <source>
        <dbReference type="EMBL" id="AWH84685.1"/>
    </source>
</evidence>
<sequence>MKIKFTFFALFCLMLTAAQPQIDSWILNQGQYASYWQNTNGSPNNPSFVFYTSTTLADVTKVCYNDTYFWVKSEGMTTDMGQFLNPGAPSAQNYTFSFPRNPTVPASKTISPKLGAIGMLVNGVPIYGLSNAHYYNGSGNNGMGQGTWNVEVYKAEGFVLDATLGAHPQQQGAYHSHAKPYRLYEATEATVHSPIVGYAFDGNPVYGPYGYSNPNDATSTVTRMLTGYSLRNITTRTTLPYGVSLTSANYGPAVNSTYPIGTYIEDYEWLESNGGTLDKYNGRFCVTPEYPNGTYAYFVTLDAAGTPQFPYYIGIEYYGAPQTEDLQQHPNITIPADAVCQLPLGIDEAVPNKKMSAYPNPTNGNFTLSLPNLSGESLIEIFTVDGKKVFSATTTAVDTPVTLAETGNTVLMVKVTNNGNQYVTKMMMQ</sequence>
<accession>A0A2S1QWC4</accession>
<organism evidence="5 6">
    <name type="scientific">Flavobacterium album</name>
    <dbReference type="NCBI Taxonomy" id="2175091"/>
    <lineage>
        <taxon>Bacteria</taxon>
        <taxon>Pseudomonadati</taxon>
        <taxon>Bacteroidota</taxon>
        <taxon>Flavobacteriia</taxon>
        <taxon>Flavobacteriales</taxon>
        <taxon>Flavobacteriaceae</taxon>
        <taxon>Flavobacterium</taxon>
    </lineage>
</organism>
<feature type="domain" description="Secretion system C-terminal sorting" evidence="4">
    <location>
        <begin position="358"/>
        <end position="427"/>
    </location>
</feature>
<evidence type="ECO:0000256" key="2">
    <source>
        <dbReference type="SAM" id="SignalP"/>
    </source>
</evidence>
<feature type="chain" id="PRO_5015577748" description="YHYH domain-containing protein" evidence="2">
    <location>
        <begin position="18"/>
        <end position="429"/>
    </location>
</feature>
<gene>
    <name evidence="5" type="ORF">HYN59_05925</name>
</gene>
<feature type="domain" description="YHYH" evidence="3">
    <location>
        <begin position="96"/>
        <end position="304"/>
    </location>
</feature>
<dbReference type="EMBL" id="CP029186">
    <property type="protein sequence ID" value="AWH84685.1"/>
    <property type="molecule type" value="Genomic_DNA"/>
</dbReference>
<evidence type="ECO:0000259" key="4">
    <source>
        <dbReference type="Pfam" id="PF18962"/>
    </source>
</evidence>
<dbReference type="Proteomes" id="UP000244929">
    <property type="component" value="Chromosome"/>
</dbReference>
<dbReference type="RefSeq" id="WP_108777391.1">
    <property type="nucleotide sequence ID" value="NZ_CP029186.1"/>
</dbReference>
<evidence type="ECO:0000259" key="3">
    <source>
        <dbReference type="Pfam" id="PF14240"/>
    </source>
</evidence>
<name>A0A2S1QWC4_9FLAO</name>
<dbReference type="Pfam" id="PF14240">
    <property type="entry name" value="YHYH"/>
    <property type="match status" value="1"/>
</dbReference>